<feature type="region of interest" description="Disordered" evidence="1">
    <location>
        <begin position="42"/>
        <end position="67"/>
    </location>
</feature>
<keyword evidence="3" id="KW-1185">Reference proteome</keyword>
<gene>
    <name evidence="2" type="ORF">GUJ93_ZPchr0012g21063</name>
</gene>
<dbReference type="AlphaFoldDB" id="A0A8J5WVX6"/>
<sequence length="92" mass="9973">MAGHAGKPFILASTRSPTFHYAAAAATATTASTPRFLRAGAITDADEDERGERREADERGERWDEDECGEWWEADECGERREAGSGGRRGAG</sequence>
<feature type="compositionally biased region" description="Basic and acidic residues" evidence="1">
    <location>
        <begin position="50"/>
        <end position="62"/>
    </location>
</feature>
<name>A0A8J5WVX6_ZIZPA</name>
<evidence type="ECO:0000313" key="2">
    <source>
        <dbReference type="EMBL" id="KAG8095347.1"/>
    </source>
</evidence>
<reference evidence="2" key="1">
    <citation type="journal article" date="2021" name="bioRxiv">
        <title>Whole Genome Assembly and Annotation of Northern Wild Rice, Zizania palustris L., Supports a Whole Genome Duplication in the Zizania Genus.</title>
        <authorList>
            <person name="Haas M."/>
            <person name="Kono T."/>
            <person name="Macchietto M."/>
            <person name="Millas R."/>
            <person name="McGilp L."/>
            <person name="Shao M."/>
            <person name="Duquette J."/>
            <person name="Hirsch C.N."/>
            <person name="Kimball J."/>
        </authorList>
    </citation>
    <scope>NUCLEOTIDE SEQUENCE</scope>
    <source>
        <tissue evidence="2">Fresh leaf tissue</tissue>
    </source>
</reference>
<comment type="caution">
    <text evidence="2">The sequence shown here is derived from an EMBL/GenBank/DDBJ whole genome shotgun (WGS) entry which is preliminary data.</text>
</comment>
<accession>A0A8J5WVX6</accession>
<protein>
    <submittedName>
        <fullName evidence="2">Uncharacterized protein</fullName>
    </submittedName>
</protein>
<evidence type="ECO:0000313" key="3">
    <source>
        <dbReference type="Proteomes" id="UP000729402"/>
    </source>
</evidence>
<dbReference type="Proteomes" id="UP000729402">
    <property type="component" value="Unassembled WGS sequence"/>
</dbReference>
<organism evidence="2 3">
    <name type="scientific">Zizania palustris</name>
    <name type="common">Northern wild rice</name>
    <dbReference type="NCBI Taxonomy" id="103762"/>
    <lineage>
        <taxon>Eukaryota</taxon>
        <taxon>Viridiplantae</taxon>
        <taxon>Streptophyta</taxon>
        <taxon>Embryophyta</taxon>
        <taxon>Tracheophyta</taxon>
        <taxon>Spermatophyta</taxon>
        <taxon>Magnoliopsida</taxon>
        <taxon>Liliopsida</taxon>
        <taxon>Poales</taxon>
        <taxon>Poaceae</taxon>
        <taxon>BOP clade</taxon>
        <taxon>Oryzoideae</taxon>
        <taxon>Oryzeae</taxon>
        <taxon>Zizaniinae</taxon>
        <taxon>Zizania</taxon>
    </lineage>
</organism>
<dbReference type="EMBL" id="JAAALK010000080">
    <property type="protein sequence ID" value="KAG8095347.1"/>
    <property type="molecule type" value="Genomic_DNA"/>
</dbReference>
<evidence type="ECO:0000256" key="1">
    <source>
        <dbReference type="SAM" id="MobiDB-lite"/>
    </source>
</evidence>
<proteinExistence type="predicted"/>
<reference evidence="2" key="2">
    <citation type="submission" date="2021-02" db="EMBL/GenBank/DDBJ databases">
        <authorList>
            <person name="Kimball J.A."/>
            <person name="Haas M.W."/>
            <person name="Macchietto M."/>
            <person name="Kono T."/>
            <person name="Duquette J."/>
            <person name="Shao M."/>
        </authorList>
    </citation>
    <scope>NUCLEOTIDE SEQUENCE</scope>
    <source>
        <tissue evidence="2">Fresh leaf tissue</tissue>
    </source>
</reference>